<evidence type="ECO:0000259" key="1">
    <source>
        <dbReference type="Pfam" id="PF25773"/>
    </source>
</evidence>
<gene>
    <name evidence="2" type="ORF">BU61_5052</name>
</gene>
<name>A0ABX0S992_PONBL</name>
<feature type="domain" description="Anaphase-promoting complex subunit 2 TPR repeats" evidence="1">
    <location>
        <begin position="321"/>
        <end position="428"/>
    </location>
</feature>
<dbReference type="PANTHER" id="PTHR45957">
    <property type="entry name" value="ANAPHASE-PROMOTING COMPLEX SUBUNIT 2"/>
    <property type="match status" value="1"/>
</dbReference>
<dbReference type="InterPro" id="IPR044554">
    <property type="entry name" value="ANAPC2"/>
</dbReference>
<reference evidence="2" key="1">
    <citation type="submission" date="2018-05" db="EMBL/GenBank/DDBJ databases">
        <authorList>
            <person name="Pedro S.L.S."/>
            <person name="Freitas R.C."/>
            <person name="Barreto A.S."/>
            <person name="Lima A.O.S."/>
        </authorList>
    </citation>
    <scope>NUCLEOTIDE SEQUENCE</scope>
    <source>
        <strain evidence="2">BP203</strain>
        <tissue evidence="2">Muscle</tissue>
    </source>
</reference>
<sequence>MTPDLPKNCWWPGIPGAVPPKEEELRAAVEVLRGHGLHSVLEEWFAEVLQNDLQANISLEFWNAVSQRENCADEPQCLLLLLDAFGLLESRLDPYLRSLELLEKWTRLGLLMGTGAQGLREKVHTTLRGVLFFSTPRTFQEMIQRLYGRFLRVYMQSKRRGEGGTDPELEGELDSRYARRRYYRLLQSPLCAGCGSDKQQCWCRQALEQFHQLSQVLHRLSLLERVSAEAVTTTLHQVTRERMEDRCRGEYERSFLQLRKSCTQPWGPQPAPTSQLPPSPAPAVCLLRMQWIERVVGWLGKVFLQDGPSRPASPEAGSSLRRWRCHVQRFFYRIYASLRIEELFSIIRDFPDSRPAVEDLKYCLERTDQRPQLLVSLKAALETRLLHPGVNTCDIITLYISAIKALRVLDPSMVVLEVACEPIRRYLR</sequence>
<keyword evidence="3" id="KW-1185">Reference proteome</keyword>
<proteinExistence type="predicted"/>
<dbReference type="Pfam" id="PF25773">
    <property type="entry name" value="TPR_ANAPC2"/>
    <property type="match status" value="1"/>
</dbReference>
<dbReference type="InterPro" id="IPR057975">
    <property type="entry name" value="TPR_ANAPC2"/>
</dbReference>
<protein>
    <submittedName>
        <fullName evidence="2">Anaphase-promoting complex subunit 2</fullName>
    </submittedName>
</protein>
<organism evidence="2 3">
    <name type="scientific">Pontoporia blainvillei</name>
    <name type="common">Franciscana</name>
    <name type="synonym">Delphinus blainvillei</name>
    <dbReference type="NCBI Taxonomy" id="48723"/>
    <lineage>
        <taxon>Eukaryota</taxon>
        <taxon>Metazoa</taxon>
        <taxon>Chordata</taxon>
        <taxon>Craniata</taxon>
        <taxon>Vertebrata</taxon>
        <taxon>Euteleostomi</taxon>
        <taxon>Mammalia</taxon>
        <taxon>Eutheria</taxon>
        <taxon>Laurasiatheria</taxon>
        <taxon>Artiodactyla</taxon>
        <taxon>Whippomorpha</taxon>
        <taxon>Cetacea</taxon>
        <taxon>Odontoceti</taxon>
        <taxon>Pontoporiidae</taxon>
        <taxon>Pontoporia</taxon>
    </lineage>
</organism>
<evidence type="ECO:0000313" key="3">
    <source>
        <dbReference type="Proteomes" id="UP001165941"/>
    </source>
</evidence>
<dbReference type="PANTHER" id="PTHR45957:SF1">
    <property type="entry name" value="ANAPHASE-PROMOTING COMPLEX SUBUNIT 2"/>
    <property type="match status" value="1"/>
</dbReference>
<comment type="caution">
    <text evidence="2">The sequence shown here is derived from an EMBL/GenBank/DDBJ whole genome shotgun (WGS) entry which is preliminary data.</text>
</comment>
<accession>A0ABX0S992</accession>
<evidence type="ECO:0000313" key="2">
    <source>
        <dbReference type="EMBL" id="NIG61696.1"/>
    </source>
</evidence>
<dbReference type="Proteomes" id="UP001165941">
    <property type="component" value="Unassembled WGS sequence"/>
</dbReference>
<dbReference type="EMBL" id="PGGH01343022">
    <property type="protein sequence ID" value="NIG61696.1"/>
    <property type="molecule type" value="Genomic_DNA"/>
</dbReference>